<evidence type="ECO:0000256" key="1">
    <source>
        <dbReference type="SAM" id="SignalP"/>
    </source>
</evidence>
<evidence type="ECO:0000313" key="2">
    <source>
        <dbReference type="EMBL" id="MEN7549520.1"/>
    </source>
</evidence>
<sequence length="270" mass="31552">MKYFICYLFFSVSVIFSNVLFAQNQIVEGYEEGGERSFVAHYKDGYLDGHYVEFYKKKKNFEGYFKQGKQDGLWVFYHTNGKVLMEANYKDGKLDGVSKEFSKKGNLIVEISYRDHLRHGTCKYYTDKKRSPWCIINYENGLLSGEAISMSSHLTFITTYSEDKKNGVSGFIDPEGTFKKVTEYKDGKAIDNYKIYKSLNLIEEYVLNQNTGKYETKRVYKEGQVVEEIQLVDLDTSFMNKARFPEKQPDRNLKVYLENNLLNFLAPVKR</sequence>
<name>A0AAW9S2S6_9BACT</name>
<keyword evidence="1" id="KW-0732">Signal</keyword>
<dbReference type="Gene3D" id="2.20.110.10">
    <property type="entry name" value="Histone H3 K4-specific methyltransferase SET7/9 N-terminal domain"/>
    <property type="match status" value="1"/>
</dbReference>
<dbReference type="RefSeq" id="WP_346822299.1">
    <property type="nucleotide sequence ID" value="NZ_JBDKWZ010000009.1"/>
</dbReference>
<dbReference type="EMBL" id="JBDKWZ010000009">
    <property type="protein sequence ID" value="MEN7549520.1"/>
    <property type="molecule type" value="Genomic_DNA"/>
</dbReference>
<dbReference type="InterPro" id="IPR011652">
    <property type="entry name" value="MORN_2"/>
</dbReference>
<dbReference type="Proteomes" id="UP001403385">
    <property type="component" value="Unassembled WGS sequence"/>
</dbReference>
<evidence type="ECO:0000313" key="3">
    <source>
        <dbReference type="Proteomes" id="UP001403385"/>
    </source>
</evidence>
<organism evidence="2 3">
    <name type="scientific">Rapidithrix thailandica</name>
    <dbReference type="NCBI Taxonomy" id="413964"/>
    <lineage>
        <taxon>Bacteria</taxon>
        <taxon>Pseudomonadati</taxon>
        <taxon>Bacteroidota</taxon>
        <taxon>Cytophagia</taxon>
        <taxon>Cytophagales</taxon>
        <taxon>Flammeovirgaceae</taxon>
        <taxon>Rapidithrix</taxon>
    </lineage>
</organism>
<feature type="signal peptide" evidence="1">
    <location>
        <begin position="1"/>
        <end position="22"/>
    </location>
</feature>
<keyword evidence="3" id="KW-1185">Reference proteome</keyword>
<dbReference type="AlphaFoldDB" id="A0AAW9S2S6"/>
<comment type="caution">
    <text evidence="2">The sequence shown here is derived from an EMBL/GenBank/DDBJ whole genome shotgun (WGS) entry which is preliminary data.</text>
</comment>
<accession>A0AAW9S2S6</accession>
<dbReference type="SUPFAM" id="SSF82185">
    <property type="entry name" value="Histone H3 K4-specific methyltransferase SET7/9 N-terminal domain"/>
    <property type="match status" value="2"/>
</dbReference>
<protein>
    <submittedName>
        <fullName evidence="2">Uncharacterized protein</fullName>
    </submittedName>
</protein>
<gene>
    <name evidence="2" type="ORF">AAG747_16475</name>
</gene>
<feature type="chain" id="PRO_5043757265" evidence="1">
    <location>
        <begin position="23"/>
        <end position="270"/>
    </location>
</feature>
<reference evidence="2 3" key="1">
    <citation type="submission" date="2024-04" db="EMBL/GenBank/DDBJ databases">
        <title>Novel genus in family Flammeovirgaceae.</title>
        <authorList>
            <person name="Nguyen T.H."/>
            <person name="Vuong T.Q."/>
            <person name="Le H."/>
            <person name="Kim S.-G."/>
        </authorList>
    </citation>
    <scope>NUCLEOTIDE SEQUENCE [LARGE SCALE GENOMIC DNA]</scope>
    <source>
        <strain evidence="2 3">JCM 23209</strain>
    </source>
</reference>
<proteinExistence type="predicted"/>
<dbReference type="Pfam" id="PF07661">
    <property type="entry name" value="MORN_2"/>
    <property type="match status" value="2"/>
</dbReference>